<sequence>MREAELEPVPVEGCAGCAELDKVRARARVVNDQATITDANVLLRRHPDGH</sequence>
<organism evidence="1 2">
    <name type="scientific">Streptomyces ambofaciens (strain ATCC 23877 / 3486 / DSM 40053 / JCM 4204 / NBRC 12836 / NRRL B-2516)</name>
    <dbReference type="NCBI Taxonomy" id="278992"/>
    <lineage>
        <taxon>Bacteria</taxon>
        <taxon>Bacillati</taxon>
        <taxon>Actinomycetota</taxon>
        <taxon>Actinomycetes</taxon>
        <taxon>Kitasatosporales</taxon>
        <taxon>Streptomycetaceae</taxon>
        <taxon>Streptomyces</taxon>
    </lineage>
</organism>
<evidence type="ECO:0000313" key="1">
    <source>
        <dbReference type="EMBL" id="AKZ59132.1"/>
    </source>
</evidence>
<dbReference type="KEGG" id="samb:SAM23877_6087"/>
<evidence type="ECO:0000313" key="2">
    <source>
        <dbReference type="Proteomes" id="UP000061018"/>
    </source>
</evidence>
<protein>
    <submittedName>
        <fullName evidence="1">Uncharacterized protein</fullName>
    </submittedName>
</protein>
<proteinExistence type="predicted"/>
<dbReference type="EMBL" id="CP012382">
    <property type="protein sequence ID" value="AKZ59132.1"/>
    <property type="molecule type" value="Genomic_DNA"/>
</dbReference>
<dbReference type="Proteomes" id="UP000061018">
    <property type="component" value="Chromosome"/>
</dbReference>
<accession>A0A0K2B219</accession>
<reference evidence="2" key="1">
    <citation type="journal article" date="2015" name="J. Biotechnol.">
        <title>Complete genome sequence of Streptomyces ambofaciens ATCC 23877, the spiramycin producer.</title>
        <authorList>
            <person name="Thibessard A."/>
            <person name="Haas D."/>
            <person name="Gerbaud C."/>
            <person name="Aigle B."/>
            <person name="Lautru S."/>
            <person name="Pernodet J.L."/>
            <person name="Leblond P."/>
        </authorList>
    </citation>
    <scope>NUCLEOTIDE SEQUENCE [LARGE SCALE GENOMIC DNA]</scope>
    <source>
        <strain evidence="2">ATCC 23877 / 3486 / DSM 40053 / JCM 4204 / NBRC 12836 / NRRL B-2516</strain>
    </source>
</reference>
<dbReference type="AlphaFoldDB" id="A0A0K2B219"/>
<name>A0A0K2B219_STRA7</name>
<gene>
    <name evidence="1" type="ORF">SAM23877_6087</name>
</gene>